<proteinExistence type="predicted"/>
<dbReference type="SUPFAM" id="SSF143100">
    <property type="entry name" value="TTHA1013/TTHA0281-like"/>
    <property type="match status" value="1"/>
</dbReference>
<dbReference type="EMBL" id="JACSNR010000011">
    <property type="protein sequence ID" value="MBM6924129.1"/>
    <property type="molecule type" value="Genomic_DNA"/>
</dbReference>
<dbReference type="Gene3D" id="3.30.160.250">
    <property type="match status" value="1"/>
</dbReference>
<evidence type="ECO:0000313" key="1">
    <source>
        <dbReference type="EMBL" id="MBM6924129.1"/>
    </source>
</evidence>
<comment type="caution">
    <text evidence="1">The sequence shown here is derived from an EMBL/GenBank/DDBJ whole genome shotgun (WGS) entry which is preliminary data.</text>
</comment>
<name>A0ABS2GRS8_9FIRM</name>
<reference evidence="1 2" key="1">
    <citation type="journal article" date="2021" name="Sci. Rep.">
        <title>The distribution of antibiotic resistance genes in chicken gut microbiota commensals.</title>
        <authorList>
            <person name="Juricova H."/>
            <person name="Matiasovicova J."/>
            <person name="Kubasova T."/>
            <person name="Cejkova D."/>
            <person name="Rychlik I."/>
        </authorList>
    </citation>
    <scope>NUCLEOTIDE SEQUENCE [LARGE SCALE GENOMIC DNA]</scope>
    <source>
        <strain evidence="1 2">An564</strain>
    </source>
</reference>
<organism evidence="1 2">
    <name type="scientific">Hydrogenoanaerobacterium saccharovorans</name>
    <dbReference type="NCBI Taxonomy" id="474960"/>
    <lineage>
        <taxon>Bacteria</taxon>
        <taxon>Bacillati</taxon>
        <taxon>Bacillota</taxon>
        <taxon>Clostridia</taxon>
        <taxon>Eubacteriales</taxon>
        <taxon>Oscillospiraceae</taxon>
        <taxon>Hydrogenoanaerobacterium</taxon>
    </lineage>
</organism>
<sequence>MKAVYPVIFTQLNDGYMAYSPDFEINTQGNSLTDAIAMMRDAIGLMGIDMQDDKKEIPAPSDPASIRTNAGEVISLVDIDFAEYRQENRLRNHSL</sequence>
<protein>
    <submittedName>
        <fullName evidence="1">Type II toxin-antitoxin system HicB family antitoxin</fullName>
    </submittedName>
</protein>
<accession>A0ABS2GRS8</accession>
<keyword evidence="2" id="KW-1185">Reference proteome</keyword>
<evidence type="ECO:0000313" key="2">
    <source>
        <dbReference type="Proteomes" id="UP000724149"/>
    </source>
</evidence>
<dbReference type="RefSeq" id="WP_204721860.1">
    <property type="nucleotide sequence ID" value="NZ_JACSNR010000011.1"/>
</dbReference>
<dbReference type="InterPro" id="IPR035069">
    <property type="entry name" value="TTHA1013/TTHA0281-like"/>
</dbReference>
<gene>
    <name evidence="1" type="ORF">H9X81_10580</name>
</gene>
<dbReference type="Proteomes" id="UP000724149">
    <property type="component" value="Unassembled WGS sequence"/>
</dbReference>